<reference evidence="3" key="1">
    <citation type="journal article" date="2012" name="Nat. Genet.">
        <title>Lifestyle transitions in plant pathogenic Colletotrichum fungi deciphered by genome and transcriptome analyses.</title>
        <authorList>
            <person name="O'Connell R.J."/>
            <person name="Thon M.R."/>
            <person name="Hacquard S."/>
            <person name="Amyotte S.G."/>
            <person name="Kleemann J."/>
            <person name="Torres M.F."/>
            <person name="Damm U."/>
            <person name="Buiate E.A."/>
            <person name="Epstein L."/>
            <person name="Alkan N."/>
            <person name="Altmueller J."/>
            <person name="Alvarado-Balderrama L."/>
            <person name="Bauser C.A."/>
            <person name="Becker C."/>
            <person name="Birren B.W."/>
            <person name="Chen Z."/>
            <person name="Choi J."/>
            <person name="Crouch J.A."/>
            <person name="Duvick J.P."/>
            <person name="Farman M.A."/>
            <person name="Gan P."/>
            <person name="Heiman D."/>
            <person name="Henrissat B."/>
            <person name="Howard R.J."/>
            <person name="Kabbage M."/>
            <person name="Koch C."/>
            <person name="Kracher B."/>
            <person name="Kubo Y."/>
            <person name="Law A.D."/>
            <person name="Lebrun M.-H."/>
            <person name="Lee Y.-H."/>
            <person name="Miyara I."/>
            <person name="Moore N."/>
            <person name="Neumann U."/>
            <person name="Nordstroem K."/>
            <person name="Panaccione D.G."/>
            <person name="Panstruga R."/>
            <person name="Place M."/>
            <person name="Proctor R.H."/>
            <person name="Prusky D."/>
            <person name="Rech G."/>
            <person name="Reinhardt R."/>
            <person name="Rollins J.A."/>
            <person name="Rounsley S."/>
            <person name="Schardl C.L."/>
            <person name="Schwartz D.C."/>
            <person name="Shenoy N."/>
            <person name="Shirasu K."/>
            <person name="Sikhakolli U.R."/>
            <person name="Stueber K."/>
            <person name="Sukno S.A."/>
            <person name="Sweigard J.A."/>
            <person name="Takano Y."/>
            <person name="Takahara H."/>
            <person name="Trail F."/>
            <person name="van der Does H.C."/>
            <person name="Voll L.M."/>
            <person name="Will I."/>
            <person name="Young S."/>
            <person name="Zeng Q."/>
            <person name="Zhang J."/>
            <person name="Zhou S."/>
            <person name="Dickman M.B."/>
            <person name="Schulze-Lefert P."/>
            <person name="Ver Loren van Themaat E."/>
            <person name="Ma L.-J."/>
            <person name="Vaillancourt L.J."/>
        </authorList>
    </citation>
    <scope>NUCLEOTIDE SEQUENCE [LARGE SCALE GENOMIC DNA]</scope>
    <source>
        <strain evidence="3">IMI 349063</strain>
    </source>
</reference>
<gene>
    <name evidence="2" type="ORF">CH063_13475</name>
</gene>
<dbReference type="EMBL" id="CACQ02006464">
    <property type="protein sequence ID" value="CCF43904.1"/>
    <property type="molecule type" value="Genomic_DNA"/>
</dbReference>
<dbReference type="HOGENOM" id="CLU_2637943_0_0_1"/>
<evidence type="ECO:0000256" key="1">
    <source>
        <dbReference type="SAM" id="SignalP"/>
    </source>
</evidence>
<proteinExistence type="predicted"/>
<evidence type="ECO:0000313" key="2">
    <source>
        <dbReference type="EMBL" id="CCF43904.1"/>
    </source>
</evidence>
<sequence length="77" mass="8420">MVRLRRKKLACFGIAWCCIMSSVLMTPATPEAASAWPMLSLTEPRYTGPVRRGPEKVLRTLSYSIGSPTLVPVSGQP</sequence>
<feature type="signal peptide" evidence="1">
    <location>
        <begin position="1"/>
        <end position="25"/>
    </location>
</feature>
<dbReference type="Proteomes" id="UP000007174">
    <property type="component" value="Unassembled WGS sequence"/>
</dbReference>
<dbReference type="AlphaFoldDB" id="H1VUJ5"/>
<protein>
    <submittedName>
        <fullName evidence="2">Uncharacterized protein</fullName>
    </submittedName>
</protein>
<organism evidence="2 3">
    <name type="scientific">Colletotrichum higginsianum (strain IMI 349063)</name>
    <name type="common">Crucifer anthracnose fungus</name>
    <dbReference type="NCBI Taxonomy" id="759273"/>
    <lineage>
        <taxon>Eukaryota</taxon>
        <taxon>Fungi</taxon>
        <taxon>Dikarya</taxon>
        <taxon>Ascomycota</taxon>
        <taxon>Pezizomycotina</taxon>
        <taxon>Sordariomycetes</taxon>
        <taxon>Hypocreomycetidae</taxon>
        <taxon>Glomerellales</taxon>
        <taxon>Glomerellaceae</taxon>
        <taxon>Colletotrichum</taxon>
        <taxon>Colletotrichum destructivum species complex</taxon>
    </lineage>
</organism>
<name>H1VUJ5_COLHI</name>
<evidence type="ECO:0000313" key="3">
    <source>
        <dbReference type="Proteomes" id="UP000007174"/>
    </source>
</evidence>
<feature type="chain" id="PRO_5003556331" evidence="1">
    <location>
        <begin position="26"/>
        <end position="77"/>
    </location>
</feature>
<keyword evidence="1" id="KW-0732">Signal</keyword>
<accession>H1VUJ5</accession>